<accession>A0A4Y7TSF6</accession>
<comment type="caution">
    <text evidence="2">The sequence shown here is derived from an EMBL/GenBank/DDBJ whole genome shotgun (WGS) entry which is preliminary data.</text>
</comment>
<organism evidence="2 3">
    <name type="scientific">Coprinellus micaceus</name>
    <name type="common">Glistening ink-cap mushroom</name>
    <name type="synonym">Coprinus micaceus</name>
    <dbReference type="NCBI Taxonomy" id="71717"/>
    <lineage>
        <taxon>Eukaryota</taxon>
        <taxon>Fungi</taxon>
        <taxon>Dikarya</taxon>
        <taxon>Basidiomycota</taxon>
        <taxon>Agaricomycotina</taxon>
        <taxon>Agaricomycetes</taxon>
        <taxon>Agaricomycetidae</taxon>
        <taxon>Agaricales</taxon>
        <taxon>Agaricineae</taxon>
        <taxon>Psathyrellaceae</taxon>
        <taxon>Coprinellus</taxon>
    </lineage>
</organism>
<keyword evidence="3" id="KW-1185">Reference proteome</keyword>
<feature type="compositionally biased region" description="Basic and acidic residues" evidence="1">
    <location>
        <begin position="344"/>
        <end position="360"/>
    </location>
</feature>
<evidence type="ECO:0000313" key="3">
    <source>
        <dbReference type="Proteomes" id="UP000298030"/>
    </source>
</evidence>
<name>A0A4Y7TSF6_COPMI</name>
<proteinExistence type="predicted"/>
<protein>
    <submittedName>
        <fullName evidence="2">Uncharacterized protein</fullName>
    </submittedName>
</protein>
<sequence length="477" mass="53552">MALSPSRGPFYLTSRFYKHTRRSFGASNRCPNQYPLHRLHHSGPPPNDFPRRTPLITSISPSVTPTRRGPLDRLHMPGSGWAQHELYLNFRSREPPCTTYYTDGRAVTEPPCPPPNPYFLSSIRTAVARYPDIDAVHLHTFPTKYNKYTKEVWQALFGLEPSHLEMTPGFEESCDYAGLANVTPPWPLKSLYLAAYGGDGASEHEDTPNPQYSVSFPACYADLETLVLHFPNGHDMYFYPEGGARKLRSFTASQNDVVDVFAKTVACNPALLHTLRSVTLDTGPGGRDSRARHVGRVLEFFRQSSLERLELLLNDGHSYMSDSLPEDEGSSANDSEPEQQVEGARADAEAGVDVPKEDPDVEDRWRCERPYLNLSNNLPSSLTSLSFRAPANVSMLEDLEKWIACANDPTWLPNLQTVAFRLDLKNNLGSREELSQEQEEVLGKKVERLLGILAGRTPSVQIVEPRDREELVYPLPI</sequence>
<feature type="region of interest" description="Disordered" evidence="1">
    <location>
        <begin position="35"/>
        <end position="72"/>
    </location>
</feature>
<dbReference type="Proteomes" id="UP000298030">
    <property type="component" value="Unassembled WGS sequence"/>
</dbReference>
<feature type="region of interest" description="Disordered" evidence="1">
    <location>
        <begin position="320"/>
        <end position="360"/>
    </location>
</feature>
<gene>
    <name evidence="2" type="ORF">FA13DRAFT_1727240</name>
</gene>
<dbReference type="OrthoDB" id="3267648at2759"/>
<evidence type="ECO:0000313" key="2">
    <source>
        <dbReference type="EMBL" id="TEB36864.1"/>
    </source>
</evidence>
<dbReference type="AlphaFoldDB" id="A0A4Y7TSF6"/>
<evidence type="ECO:0000256" key="1">
    <source>
        <dbReference type="SAM" id="MobiDB-lite"/>
    </source>
</evidence>
<dbReference type="EMBL" id="QPFP01000005">
    <property type="protein sequence ID" value="TEB36864.1"/>
    <property type="molecule type" value="Genomic_DNA"/>
</dbReference>
<feature type="compositionally biased region" description="Acidic residues" evidence="1">
    <location>
        <begin position="324"/>
        <end position="339"/>
    </location>
</feature>
<feature type="compositionally biased region" description="Polar residues" evidence="1">
    <location>
        <begin position="55"/>
        <end position="65"/>
    </location>
</feature>
<reference evidence="2 3" key="1">
    <citation type="journal article" date="2019" name="Nat. Ecol. Evol.">
        <title>Megaphylogeny resolves global patterns of mushroom evolution.</title>
        <authorList>
            <person name="Varga T."/>
            <person name="Krizsan K."/>
            <person name="Foldi C."/>
            <person name="Dima B."/>
            <person name="Sanchez-Garcia M."/>
            <person name="Sanchez-Ramirez S."/>
            <person name="Szollosi G.J."/>
            <person name="Szarkandi J.G."/>
            <person name="Papp V."/>
            <person name="Albert L."/>
            <person name="Andreopoulos W."/>
            <person name="Angelini C."/>
            <person name="Antonin V."/>
            <person name="Barry K.W."/>
            <person name="Bougher N.L."/>
            <person name="Buchanan P."/>
            <person name="Buyck B."/>
            <person name="Bense V."/>
            <person name="Catcheside P."/>
            <person name="Chovatia M."/>
            <person name="Cooper J."/>
            <person name="Damon W."/>
            <person name="Desjardin D."/>
            <person name="Finy P."/>
            <person name="Geml J."/>
            <person name="Haridas S."/>
            <person name="Hughes K."/>
            <person name="Justo A."/>
            <person name="Karasinski D."/>
            <person name="Kautmanova I."/>
            <person name="Kiss B."/>
            <person name="Kocsube S."/>
            <person name="Kotiranta H."/>
            <person name="LaButti K.M."/>
            <person name="Lechner B.E."/>
            <person name="Liimatainen K."/>
            <person name="Lipzen A."/>
            <person name="Lukacs Z."/>
            <person name="Mihaltcheva S."/>
            <person name="Morgado L.N."/>
            <person name="Niskanen T."/>
            <person name="Noordeloos M.E."/>
            <person name="Ohm R.A."/>
            <person name="Ortiz-Santana B."/>
            <person name="Ovrebo C."/>
            <person name="Racz N."/>
            <person name="Riley R."/>
            <person name="Savchenko A."/>
            <person name="Shiryaev A."/>
            <person name="Soop K."/>
            <person name="Spirin V."/>
            <person name="Szebenyi C."/>
            <person name="Tomsovsky M."/>
            <person name="Tulloss R.E."/>
            <person name="Uehling J."/>
            <person name="Grigoriev I.V."/>
            <person name="Vagvolgyi C."/>
            <person name="Papp T."/>
            <person name="Martin F.M."/>
            <person name="Miettinen O."/>
            <person name="Hibbett D.S."/>
            <person name="Nagy L.G."/>
        </authorList>
    </citation>
    <scope>NUCLEOTIDE SEQUENCE [LARGE SCALE GENOMIC DNA]</scope>
    <source>
        <strain evidence="2 3">FP101781</strain>
    </source>
</reference>